<evidence type="ECO:0000256" key="6">
    <source>
        <dbReference type="ARBA" id="ARBA00022840"/>
    </source>
</evidence>
<sequence>MSSLQFLNTKADILRRSQALAVNINAAKGLQEVLKTNLGPKGTMKMLVGGAGQVKITKDGQVLLHEMQIQHPTAAMIGRAATAQDDIVGDGTTSNVLFIGELMRQAERYLGEGVHPRVLVDGIELAKKETLAFLETAKIPHSEVSKELLMDVARCSLMTKIHPSIANPLTEILVDAVQTIKKEGEPIDLHMIEIMHMQHKMSTESRLIKGLVLDHGGRHEGMPTRLENCYIMTLNVSLEYEKTEVHSGFFWSNAEQREKLIASERAFTDDKVQKIIDFKRKLCDGTDKKFVVINQKGIDPPSLEMLSREGIIGIRRAKKRNMERLPLACGGKGLNSVDDLTAEDVGFAKLVYEVSLGDDKYTFIEGVENPFSCTILIKGPNDYSIAQTKDAIRDGLRAVTNTINDKAVIPGAGAFEVSAASHLQTWAKTNVSGKAKLGVQAFADALLVIPRTLAENSGLDQQDTLLKVVEAHEKTGEAYGVDVITGEAQPTSVSQVWDNYIVKRQFLNIAPVLAEQLLLVDEVMRAGKNMRGGDAPEE</sequence>
<dbReference type="FunFam" id="1.10.560.10:FF:000058">
    <property type="entry name" value="T-complex protein 1 subunit zeta"/>
    <property type="match status" value="1"/>
</dbReference>
<keyword evidence="6 9" id="KW-0067">ATP-binding</keyword>
<dbReference type="NCBIfam" id="NF041083">
    <property type="entry name" value="thermosome_beta"/>
    <property type="match status" value="1"/>
</dbReference>
<dbReference type="PROSITE" id="PS00750">
    <property type="entry name" value="TCP1_1"/>
    <property type="match status" value="1"/>
</dbReference>
<dbReference type="OrthoDB" id="296019at2759"/>
<dbReference type="Gene3D" id="3.30.260.10">
    <property type="entry name" value="TCP-1-like chaperonin intermediate domain"/>
    <property type="match status" value="1"/>
</dbReference>
<reference evidence="10" key="1">
    <citation type="submission" date="2019-06" db="EMBL/GenBank/DDBJ databases">
        <authorList>
            <person name="Zheng W."/>
        </authorList>
    </citation>
    <scope>NUCLEOTIDE SEQUENCE</scope>
    <source>
        <strain evidence="10">QDHG01</strain>
    </source>
</reference>
<dbReference type="FunFam" id="1.10.560.10:FF:000038">
    <property type="entry name" value="Chaperonin containing TCP1 subunit 6B"/>
    <property type="match status" value="1"/>
</dbReference>
<dbReference type="SUPFAM" id="SSF54849">
    <property type="entry name" value="GroEL-intermediate domain like"/>
    <property type="match status" value="1"/>
</dbReference>
<dbReference type="InterPro" id="IPR053374">
    <property type="entry name" value="TCP-1_chaperonin"/>
</dbReference>
<evidence type="ECO:0000256" key="5">
    <source>
        <dbReference type="ARBA" id="ARBA00022741"/>
    </source>
</evidence>
<dbReference type="CDD" id="cd03342">
    <property type="entry name" value="TCP1_zeta"/>
    <property type="match status" value="1"/>
</dbReference>
<dbReference type="SUPFAM" id="SSF52029">
    <property type="entry name" value="GroEL apical domain-like"/>
    <property type="match status" value="1"/>
</dbReference>
<dbReference type="GO" id="GO:0140662">
    <property type="term" value="F:ATP-dependent protein folding chaperone"/>
    <property type="evidence" value="ECO:0007669"/>
    <property type="project" value="InterPro"/>
</dbReference>
<evidence type="ECO:0000256" key="2">
    <source>
        <dbReference type="ARBA" id="ARBA00008020"/>
    </source>
</evidence>
<evidence type="ECO:0000256" key="8">
    <source>
        <dbReference type="ARBA" id="ARBA00024677"/>
    </source>
</evidence>
<name>A0A8J8NF89_HALGN</name>
<accession>A0A8J8NF89</accession>
<dbReference type="GO" id="GO:0005737">
    <property type="term" value="C:cytoplasm"/>
    <property type="evidence" value="ECO:0007669"/>
    <property type="project" value="UniProtKB-SubCell"/>
</dbReference>
<dbReference type="InterPro" id="IPR027409">
    <property type="entry name" value="GroEL-like_apical_dom_sf"/>
</dbReference>
<dbReference type="EMBL" id="RRYP01017795">
    <property type="protein sequence ID" value="TNV73943.1"/>
    <property type="molecule type" value="Genomic_DNA"/>
</dbReference>
<comment type="similarity">
    <text evidence="2 9">Belongs to the TCP-1 chaperonin family.</text>
</comment>
<evidence type="ECO:0000256" key="7">
    <source>
        <dbReference type="ARBA" id="ARBA00023186"/>
    </source>
</evidence>
<dbReference type="FunFam" id="3.50.7.10:FF:000004">
    <property type="entry name" value="T-complex protein 1 subunit zeta"/>
    <property type="match status" value="1"/>
</dbReference>
<evidence type="ECO:0000313" key="11">
    <source>
        <dbReference type="Proteomes" id="UP000785679"/>
    </source>
</evidence>
<dbReference type="PROSITE" id="PS00995">
    <property type="entry name" value="TCP1_3"/>
    <property type="match status" value="1"/>
</dbReference>
<dbReference type="InterPro" id="IPR002423">
    <property type="entry name" value="Cpn60/GroEL/TCP-1"/>
</dbReference>
<dbReference type="InterPro" id="IPR027413">
    <property type="entry name" value="GROEL-like_equatorial_sf"/>
</dbReference>
<keyword evidence="5 9" id="KW-0547">Nucleotide-binding</keyword>
<dbReference type="Pfam" id="PF00118">
    <property type="entry name" value="Cpn60_TCP1"/>
    <property type="match status" value="1"/>
</dbReference>
<organism evidence="10 11">
    <name type="scientific">Halteria grandinella</name>
    <dbReference type="NCBI Taxonomy" id="5974"/>
    <lineage>
        <taxon>Eukaryota</taxon>
        <taxon>Sar</taxon>
        <taxon>Alveolata</taxon>
        <taxon>Ciliophora</taxon>
        <taxon>Intramacronucleata</taxon>
        <taxon>Spirotrichea</taxon>
        <taxon>Stichotrichia</taxon>
        <taxon>Sporadotrichida</taxon>
        <taxon>Halteriidae</taxon>
        <taxon>Halteria</taxon>
    </lineage>
</organism>
<dbReference type="AlphaFoldDB" id="A0A8J8NF89"/>
<evidence type="ECO:0000313" key="10">
    <source>
        <dbReference type="EMBL" id="TNV73943.1"/>
    </source>
</evidence>
<keyword evidence="11" id="KW-1185">Reference proteome</keyword>
<dbReference type="GO" id="GO:0005524">
    <property type="term" value="F:ATP binding"/>
    <property type="evidence" value="ECO:0007669"/>
    <property type="project" value="UniProtKB-KW"/>
</dbReference>
<dbReference type="Proteomes" id="UP000785679">
    <property type="component" value="Unassembled WGS sequence"/>
</dbReference>
<dbReference type="GO" id="GO:0051082">
    <property type="term" value="F:unfolded protein binding"/>
    <property type="evidence" value="ECO:0007669"/>
    <property type="project" value="InterPro"/>
</dbReference>
<keyword evidence="4" id="KW-0963">Cytoplasm</keyword>
<dbReference type="InterPro" id="IPR017998">
    <property type="entry name" value="Chaperone_TCP-1"/>
</dbReference>
<dbReference type="NCBIfam" id="TIGR02347">
    <property type="entry name" value="chap_CCT_zeta"/>
    <property type="match status" value="1"/>
</dbReference>
<dbReference type="PRINTS" id="PR00304">
    <property type="entry name" value="TCOMPLEXTCP1"/>
</dbReference>
<comment type="subcellular location">
    <subcellularLocation>
        <location evidence="1">Cytoplasm</location>
    </subcellularLocation>
</comment>
<gene>
    <name evidence="10" type="ORF">FGO68_gene7223</name>
</gene>
<comment type="caution">
    <text evidence="10">The sequence shown here is derived from an EMBL/GenBank/DDBJ whole genome shotgun (WGS) entry which is preliminary data.</text>
</comment>
<evidence type="ECO:0000256" key="1">
    <source>
        <dbReference type="ARBA" id="ARBA00004496"/>
    </source>
</evidence>
<comment type="function">
    <text evidence="8">Molecular chaperone; assists the folding of proteins upon ATP hydrolysis. Known to play a role, in vitro, in the folding of actin and tubulin.</text>
</comment>
<dbReference type="InterPro" id="IPR027410">
    <property type="entry name" value="TCP-1-like_intermed_sf"/>
</dbReference>
<comment type="subunit">
    <text evidence="3">Heterooligomeric complex of about 850 to 900 kDa that forms two stacked rings, 12 to 16 nm in diameter.</text>
</comment>
<evidence type="ECO:0000256" key="9">
    <source>
        <dbReference type="RuleBase" id="RU004187"/>
    </source>
</evidence>
<dbReference type="FunFam" id="3.30.260.10:FF:000017">
    <property type="entry name" value="T-complex protein 1 subunit zeta"/>
    <property type="match status" value="1"/>
</dbReference>
<dbReference type="Gene3D" id="1.10.560.10">
    <property type="entry name" value="GroEL-like equatorial domain"/>
    <property type="match status" value="1"/>
</dbReference>
<dbReference type="InterPro" id="IPR002194">
    <property type="entry name" value="Chaperonin_TCP-1_CS"/>
</dbReference>
<dbReference type="SUPFAM" id="SSF48592">
    <property type="entry name" value="GroEL equatorial domain-like"/>
    <property type="match status" value="1"/>
</dbReference>
<keyword evidence="7 9" id="KW-0143">Chaperone</keyword>
<dbReference type="GO" id="GO:0016887">
    <property type="term" value="F:ATP hydrolysis activity"/>
    <property type="evidence" value="ECO:0007669"/>
    <property type="project" value="InterPro"/>
</dbReference>
<dbReference type="PANTHER" id="PTHR11353">
    <property type="entry name" value="CHAPERONIN"/>
    <property type="match status" value="1"/>
</dbReference>
<dbReference type="Gene3D" id="3.50.7.10">
    <property type="entry name" value="GroEL"/>
    <property type="match status" value="1"/>
</dbReference>
<evidence type="ECO:0008006" key="12">
    <source>
        <dbReference type="Google" id="ProtNLM"/>
    </source>
</evidence>
<evidence type="ECO:0000256" key="4">
    <source>
        <dbReference type="ARBA" id="ARBA00022490"/>
    </source>
</evidence>
<proteinExistence type="inferred from homology"/>
<protein>
    <recommendedName>
        <fullName evidence="12">Chaperonin</fullName>
    </recommendedName>
</protein>
<evidence type="ECO:0000256" key="3">
    <source>
        <dbReference type="ARBA" id="ARBA00011531"/>
    </source>
</evidence>
<dbReference type="InterPro" id="IPR012722">
    <property type="entry name" value="Chap_CCT_zeta"/>
</dbReference>